<feature type="compositionally biased region" description="Polar residues" evidence="2">
    <location>
        <begin position="561"/>
        <end position="576"/>
    </location>
</feature>
<dbReference type="GO" id="GO:0007165">
    <property type="term" value="P:signal transduction"/>
    <property type="evidence" value="ECO:0007669"/>
    <property type="project" value="InterPro"/>
</dbReference>
<dbReference type="GO" id="GO:0060237">
    <property type="term" value="P:regulation of fungal-type cell wall organization"/>
    <property type="evidence" value="ECO:0007669"/>
    <property type="project" value="TreeGrafter"/>
</dbReference>
<feature type="region of interest" description="Disordered" evidence="2">
    <location>
        <begin position="1"/>
        <end position="21"/>
    </location>
</feature>
<dbReference type="PANTHER" id="PTHR15228:SF25">
    <property type="entry name" value="F-BAR DOMAIN-CONTAINING PROTEIN"/>
    <property type="match status" value="1"/>
</dbReference>
<name>A0A6G1LTX4_ORBOL</name>
<dbReference type="Proteomes" id="UP000614610">
    <property type="component" value="Unassembled WGS sequence"/>
</dbReference>
<feature type="compositionally biased region" description="Polar residues" evidence="2">
    <location>
        <begin position="337"/>
        <end position="354"/>
    </location>
</feature>
<dbReference type="InterPro" id="IPR008936">
    <property type="entry name" value="Rho_GTPase_activation_prot"/>
</dbReference>
<feature type="compositionally biased region" description="Basic and acidic residues" evidence="2">
    <location>
        <begin position="262"/>
        <end position="276"/>
    </location>
</feature>
<dbReference type="EMBL" id="WIWT01000074">
    <property type="protein sequence ID" value="KAF3204065.1"/>
    <property type="molecule type" value="Genomic_DNA"/>
</dbReference>
<evidence type="ECO:0000313" key="6">
    <source>
        <dbReference type="Proteomes" id="UP000483672"/>
    </source>
</evidence>
<dbReference type="InterPro" id="IPR051025">
    <property type="entry name" value="RhoGAP"/>
</dbReference>
<dbReference type="CDD" id="cd04396">
    <property type="entry name" value="RhoGAP_fSAC7_BAG7"/>
    <property type="match status" value="1"/>
</dbReference>
<dbReference type="PANTHER" id="PTHR15228">
    <property type="entry name" value="SPERMATHECAL PHYSIOLOGY VARIANT"/>
    <property type="match status" value="1"/>
</dbReference>
<gene>
    <name evidence="4" type="ORF">TWF191_002838</name>
    <name evidence="5" type="ORF">TWF679_010005</name>
</gene>
<keyword evidence="1" id="KW-0343">GTPase activation</keyword>
<dbReference type="Proteomes" id="UP000483672">
    <property type="component" value="Unassembled WGS sequence"/>
</dbReference>
<feature type="compositionally biased region" description="Basic and acidic residues" evidence="2">
    <location>
        <begin position="733"/>
        <end position="747"/>
    </location>
</feature>
<dbReference type="AlphaFoldDB" id="A0A6G1LTX4"/>
<dbReference type="InterPro" id="IPR000198">
    <property type="entry name" value="RhoGAP_dom"/>
</dbReference>
<feature type="compositionally biased region" description="Low complexity" evidence="2">
    <location>
        <begin position="595"/>
        <end position="621"/>
    </location>
</feature>
<proteinExistence type="predicted"/>
<evidence type="ECO:0000256" key="2">
    <source>
        <dbReference type="SAM" id="MobiDB-lite"/>
    </source>
</evidence>
<evidence type="ECO:0000313" key="4">
    <source>
        <dbReference type="EMBL" id="KAF3202986.1"/>
    </source>
</evidence>
<dbReference type="SUPFAM" id="SSF48350">
    <property type="entry name" value="GTPase activation domain, GAP"/>
    <property type="match status" value="1"/>
</dbReference>
<dbReference type="GO" id="GO:0005938">
    <property type="term" value="C:cell cortex"/>
    <property type="evidence" value="ECO:0007669"/>
    <property type="project" value="TreeGrafter"/>
</dbReference>
<feature type="compositionally biased region" description="Polar residues" evidence="2">
    <location>
        <begin position="316"/>
        <end position="328"/>
    </location>
</feature>
<dbReference type="Gene3D" id="1.10.555.10">
    <property type="entry name" value="Rho GTPase activation protein"/>
    <property type="match status" value="1"/>
</dbReference>
<organism evidence="4 6">
    <name type="scientific">Orbilia oligospora</name>
    <name type="common">Nematode-trapping fungus</name>
    <name type="synonym">Arthrobotrys oligospora</name>
    <dbReference type="NCBI Taxonomy" id="2813651"/>
    <lineage>
        <taxon>Eukaryota</taxon>
        <taxon>Fungi</taxon>
        <taxon>Dikarya</taxon>
        <taxon>Ascomycota</taxon>
        <taxon>Pezizomycotina</taxon>
        <taxon>Orbiliomycetes</taxon>
        <taxon>Orbiliales</taxon>
        <taxon>Orbiliaceae</taxon>
        <taxon>Orbilia</taxon>
    </lineage>
</organism>
<dbReference type="EMBL" id="WIPF01000161">
    <property type="protein sequence ID" value="KAF3202986.1"/>
    <property type="molecule type" value="Genomic_DNA"/>
</dbReference>
<accession>A0A6G1LTX4</accession>
<evidence type="ECO:0000259" key="3">
    <source>
        <dbReference type="PROSITE" id="PS50238"/>
    </source>
</evidence>
<evidence type="ECO:0000256" key="1">
    <source>
        <dbReference type="ARBA" id="ARBA00022468"/>
    </source>
</evidence>
<dbReference type="OrthoDB" id="3196451at2759"/>
<feature type="compositionally biased region" description="Low complexity" evidence="2">
    <location>
        <begin position="672"/>
        <end position="683"/>
    </location>
</feature>
<dbReference type="SMART" id="SM00324">
    <property type="entry name" value="RhoGAP"/>
    <property type="match status" value="1"/>
</dbReference>
<sequence>MASGAGGHPFASPASPPTKASLTSWWDKFKKGNPKKEEPKEEVPPGIFGVPLQESIKYAKVAISMNDQNGNSFIYGYIPIVIAKCGVFLKDKATDVEGIFRLSGSAKRIKDLQVVFNSPDKYGKGLDWAGYTVHDAANILRRYLNQLPEPIIPLDYYDKFRQPLSGGGTIDDAEAIKTYQRLISELPPLNRQLLLYILDLLAVFSSKADVNLMPAANLAAIFQPGIISHPDHEMSPADYRLSQDVLIFLILNQDNFLLGMRGSDDNDDNHHEDKVPSEGYQPSSESPRNQSKNGLDRHPSNASAGAESVKKFGIQRHNSTSSRKSVSSPIVGPIGLSRSNTVPSKNRSPSVTTPTFPPRTPQSPRMPVSPRFPQKGQMTEGISPEQEVPDNVPEKTTATLTLPMGTVAEQPLEKLDAPRQSSSHGEKTTSEFSEMVSPVEPPTNNDAQSPAPHAQGATEQPNATHPLRTPTKEKGFSSYFARSPGSETERKTSNKLRKKRIPGSQNPSAESSTASLNGTTSHPPVTIAQQIPPASNPTSQQPPLLPISASPPNDLPALDTRTPSFQANIQASTPTDAKQLEPPAPGVPHGKGVPSASTSSLVQQVSQTPSQASSLSSQSSQPDDGKLGEKPKQKSIWRKSAHKLNLGSAQATAQATADKLSGLISPPFVKPLNSNGSMNSLNSKGRRRSHSVGEKAGEAPKEVSTLPQRGASASGQHASSTENLGAIGWLQKKINERKEKGEKERDASAGPPQFPMLLPTTPIAEVETPISPKR</sequence>
<feature type="compositionally biased region" description="Basic residues" evidence="2">
    <location>
        <begin position="633"/>
        <end position="642"/>
    </location>
</feature>
<feature type="compositionally biased region" description="Polar residues" evidence="2">
    <location>
        <begin position="280"/>
        <end position="293"/>
    </location>
</feature>
<evidence type="ECO:0000313" key="5">
    <source>
        <dbReference type="EMBL" id="KAF3204065.1"/>
    </source>
</evidence>
<feature type="compositionally biased region" description="Basic and acidic residues" evidence="2">
    <location>
        <begin position="623"/>
        <end position="632"/>
    </location>
</feature>
<feature type="compositionally biased region" description="Basic and acidic residues" evidence="2">
    <location>
        <begin position="691"/>
        <end position="701"/>
    </location>
</feature>
<feature type="compositionally biased region" description="Polar residues" evidence="2">
    <location>
        <begin position="503"/>
        <end position="542"/>
    </location>
</feature>
<comment type="caution">
    <text evidence="4">The sequence shown here is derived from an EMBL/GenBank/DDBJ whole genome shotgun (WGS) entry which is preliminary data.</text>
</comment>
<protein>
    <recommendedName>
        <fullName evidence="3">Rho-GAP domain-containing protein</fullName>
    </recommendedName>
</protein>
<dbReference type="GO" id="GO:0005096">
    <property type="term" value="F:GTPase activator activity"/>
    <property type="evidence" value="ECO:0007669"/>
    <property type="project" value="UniProtKB-KW"/>
</dbReference>
<dbReference type="Pfam" id="PF00620">
    <property type="entry name" value="RhoGAP"/>
    <property type="match status" value="1"/>
</dbReference>
<feature type="domain" description="Rho-GAP" evidence="3">
    <location>
        <begin position="63"/>
        <end position="257"/>
    </location>
</feature>
<dbReference type="PROSITE" id="PS50238">
    <property type="entry name" value="RHOGAP"/>
    <property type="match status" value="1"/>
</dbReference>
<feature type="compositionally biased region" description="Polar residues" evidence="2">
    <location>
        <begin position="705"/>
        <end position="723"/>
    </location>
</feature>
<reference evidence="4 6" key="1">
    <citation type="submission" date="2019-06" db="EMBL/GenBank/DDBJ databases">
        <authorList>
            <person name="Palmer J.M."/>
        </authorList>
    </citation>
    <scope>NUCLEOTIDE SEQUENCE [LARGE SCALE GENOMIC DNA]</scope>
    <source>
        <strain evidence="4 6">TWF191</strain>
        <strain evidence="5">TWF679</strain>
    </source>
</reference>
<feature type="region of interest" description="Disordered" evidence="2">
    <location>
        <begin position="261"/>
        <end position="774"/>
    </location>
</feature>